<comment type="similarity">
    <text evidence="2">Belongs to the ABC transporter superfamily.</text>
</comment>
<dbReference type="InterPro" id="IPR013563">
    <property type="entry name" value="Oligopep_ABC_C"/>
</dbReference>
<proteinExistence type="inferred from homology"/>
<comment type="subcellular location">
    <subcellularLocation>
        <location evidence="1">Cell membrane</location>
        <topology evidence="1">Peripheral membrane protein</topology>
    </subcellularLocation>
</comment>
<dbReference type="InterPro" id="IPR003593">
    <property type="entry name" value="AAA+_ATPase"/>
</dbReference>
<keyword evidence="10" id="KW-1185">Reference proteome</keyword>
<organism evidence="9 10">
    <name type="scientific">Nocardioides bigeumensis</name>
    <dbReference type="NCBI Taxonomy" id="433657"/>
    <lineage>
        <taxon>Bacteria</taxon>
        <taxon>Bacillati</taxon>
        <taxon>Actinomycetota</taxon>
        <taxon>Actinomycetes</taxon>
        <taxon>Propionibacteriales</taxon>
        <taxon>Nocardioidaceae</taxon>
        <taxon>Nocardioides</taxon>
    </lineage>
</organism>
<sequence>MAAPSRPTTDEQTPVLEIEELHVTFRSRRRDVRAVRGVSLKVQRGEVLGIVGESGCGKSTTALAVTRLLPTTAEIVATRIRVAGVDLTSPSVRDLTKIRGAKVGMIFQDPTSSLNPSMTIGDQIAEPLRLHAGLGRAEAARAAAELLGRVGIADAQQRVGDYPHQLSGGQRQRVMIAIAVACTPDLILADEATTALDVTVQAEILDLLRGLQRDTGTALVFVSHDLGVVGDFADRVAVMYAGQIVELRDVRDLLSRPRHPYTAALLECAPRIGTARRLPTPILGGPPDLGRPVVGCAFRARCARVVERCATDDPGPELERIGAACWNPVSSVSQGSAS</sequence>
<reference evidence="9 10" key="1">
    <citation type="journal article" date="2019" name="Int. J. Syst. Evol. Microbiol.">
        <title>The Global Catalogue of Microorganisms (GCM) 10K type strain sequencing project: providing services to taxonomists for standard genome sequencing and annotation.</title>
        <authorList>
            <consortium name="The Broad Institute Genomics Platform"/>
            <consortium name="The Broad Institute Genome Sequencing Center for Infectious Disease"/>
            <person name="Wu L."/>
            <person name="Ma J."/>
        </authorList>
    </citation>
    <scope>NUCLEOTIDE SEQUENCE [LARGE SCALE GENOMIC DNA]</scope>
    <source>
        <strain evidence="9 10">JCM 16021</strain>
    </source>
</reference>
<dbReference type="Pfam" id="PF00005">
    <property type="entry name" value="ABC_tran"/>
    <property type="match status" value="1"/>
</dbReference>
<evidence type="ECO:0000256" key="6">
    <source>
        <dbReference type="ARBA" id="ARBA00022840"/>
    </source>
</evidence>
<evidence type="ECO:0000256" key="7">
    <source>
        <dbReference type="ARBA" id="ARBA00023136"/>
    </source>
</evidence>
<keyword evidence="3" id="KW-0813">Transport</keyword>
<evidence type="ECO:0000256" key="5">
    <source>
        <dbReference type="ARBA" id="ARBA00022741"/>
    </source>
</evidence>
<gene>
    <name evidence="9" type="ORF">GCM10009843_01240</name>
</gene>
<accession>A0ABN2XKC2</accession>
<dbReference type="InterPro" id="IPR017871">
    <property type="entry name" value="ABC_transporter-like_CS"/>
</dbReference>
<keyword evidence="5" id="KW-0547">Nucleotide-binding</keyword>
<dbReference type="InterPro" id="IPR050388">
    <property type="entry name" value="ABC_Ni/Peptide_Import"/>
</dbReference>
<dbReference type="PROSITE" id="PS50893">
    <property type="entry name" value="ABC_TRANSPORTER_2"/>
    <property type="match status" value="1"/>
</dbReference>
<dbReference type="InterPro" id="IPR003439">
    <property type="entry name" value="ABC_transporter-like_ATP-bd"/>
</dbReference>
<dbReference type="Pfam" id="PF08352">
    <property type="entry name" value="oligo_HPY"/>
    <property type="match status" value="1"/>
</dbReference>
<dbReference type="SUPFAM" id="SSF52540">
    <property type="entry name" value="P-loop containing nucleoside triphosphate hydrolases"/>
    <property type="match status" value="1"/>
</dbReference>
<keyword evidence="6 9" id="KW-0067">ATP-binding</keyword>
<keyword evidence="4" id="KW-1003">Cell membrane</keyword>
<evidence type="ECO:0000256" key="3">
    <source>
        <dbReference type="ARBA" id="ARBA00022448"/>
    </source>
</evidence>
<dbReference type="EMBL" id="BAAAQQ010000001">
    <property type="protein sequence ID" value="GAA2113490.1"/>
    <property type="molecule type" value="Genomic_DNA"/>
</dbReference>
<dbReference type="InterPro" id="IPR027417">
    <property type="entry name" value="P-loop_NTPase"/>
</dbReference>
<dbReference type="PANTHER" id="PTHR43297">
    <property type="entry name" value="OLIGOPEPTIDE TRANSPORT ATP-BINDING PROTEIN APPD"/>
    <property type="match status" value="1"/>
</dbReference>
<evidence type="ECO:0000256" key="2">
    <source>
        <dbReference type="ARBA" id="ARBA00005417"/>
    </source>
</evidence>
<dbReference type="NCBIfam" id="TIGR01727">
    <property type="entry name" value="oligo_HPY"/>
    <property type="match status" value="1"/>
</dbReference>
<dbReference type="GO" id="GO:0005524">
    <property type="term" value="F:ATP binding"/>
    <property type="evidence" value="ECO:0007669"/>
    <property type="project" value="UniProtKB-KW"/>
</dbReference>
<protein>
    <submittedName>
        <fullName evidence="9">ABC transporter ATP-binding protein</fullName>
    </submittedName>
</protein>
<dbReference type="Gene3D" id="3.40.50.300">
    <property type="entry name" value="P-loop containing nucleotide triphosphate hydrolases"/>
    <property type="match status" value="1"/>
</dbReference>
<comment type="caution">
    <text evidence="9">The sequence shown here is derived from an EMBL/GenBank/DDBJ whole genome shotgun (WGS) entry which is preliminary data.</text>
</comment>
<evidence type="ECO:0000256" key="1">
    <source>
        <dbReference type="ARBA" id="ARBA00004202"/>
    </source>
</evidence>
<evidence type="ECO:0000256" key="4">
    <source>
        <dbReference type="ARBA" id="ARBA00022475"/>
    </source>
</evidence>
<evidence type="ECO:0000259" key="8">
    <source>
        <dbReference type="PROSITE" id="PS50893"/>
    </source>
</evidence>
<dbReference type="PANTHER" id="PTHR43297:SF2">
    <property type="entry name" value="DIPEPTIDE TRANSPORT ATP-BINDING PROTEIN DPPD"/>
    <property type="match status" value="1"/>
</dbReference>
<name>A0ABN2XKC2_9ACTN</name>
<keyword evidence="7" id="KW-0472">Membrane</keyword>
<evidence type="ECO:0000313" key="10">
    <source>
        <dbReference type="Proteomes" id="UP001500575"/>
    </source>
</evidence>
<evidence type="ECO:0000313" key="9">
    <source>
        <dbReference type="EMBL" id="GAA2113490.1"/>
    </source>
</evidence>
<feature type="domain" description="ABC transporter" evidence="8">
    <location>
        <begin position="16"/>
        <end position="266"/>
    </location>
</feature>
<dbReference type="Proteomes" id="UP001500575">
    <property type="component" value="Unassembled WGS sequence"/>
</dbReference>
<dbReference type="SMART" id="SM00382">
    <property type="entry name" value="AAA"/>
    <property type="match status" value="1"/>
</dbReference>
<dbReference type="PROSITE" id="PS00211">
    <property type="entry name" value="ABC_TRANSPORTER_1"/>
    <property type="match status" value="1"/>
</dbReference>
<dbReference type="CDD" id="cd03257">
    <property type="entry name" value="ABC_NikE_OppD_transporters"/>
    <property type="match status" value="1"/>
</dbReference>